<protein>
    <recommendedName>
        <fullName evidence="5">CUB domain-containing protein</fullName>
    </recommendedName>
</protein>
<dbReference type="CDD" id="cd00041">
    <property type="entry name" value="CUB"/>
    <property type="match status" value="1"/>
</dbReference>
<feature type="compositionally biased region" description="Polar residues" evidence="3">
    <location>
        <begin position="229"/>
        <end position="250"/>
    </location>
</feature>
<sequence>MTGEGCKCGNEHLKADKNDWNVLYSPDYPETYCDSMSCLWHLEAPEGYHIVVNISEFYTELDHDFLTIFDGNDTEQEHMEMLSGRITFKKTIQSKQNIITISFHSDITLQMSGFALWYKAVQNDDFLQNQQTSTEVPSSNDSPPNNSSSSHKFILFLSILFLIIGVLFFISRSSNSTTNNRIENIFRQLWPSRWIRLFNENEGEEREGGVRNQLLGSFTSVRFTRNKNSEQQQTADNNNSLSTNNPSYNG</sequence>
<reference evidence="6 7" key="1">
    <citation type="submission" date="2020-08" db="EMBL/GenBank/DDBJ databases">
        <authorList>
            <person name="Koutsovoulos G."/>
            <person name="Danchin GJ E."/>
        </authorList>
    </citation>
    <scope>NUCLEOTIDE SEQUENCE [LARGE SCALE GENOMIC DNA]</scope>
</reference>
<evidence type="ECO:0000256" key="1">
    <source>
        <dbReference type="ARBA" id="ARBA00023157"/>
    </source>
</evidence>
<dbReference type="Pfam" id="PF00431">
    <property type="entry name" value="CUB"/>
    <property type="match status" value="1"/>
</dbReference>
<dbReference type="PANTHER" id="PTHR39385:SF2">
    <property type="entry name" value="SLIT-LIKE 3 PROTEIN"/>
    <property type="match status" value="1"/>
</dbReference>
<name>A0A6V7WHU6_MELEN</name>
<feature type="region of interest" description="Disordered" evidence="3">
    <location>
        <begin position="225"/>
        <end position="250"/>
    </location>
</feature>
<dbReference type="InterPro" id="IPR000859">
    <property type="entry name" value="CUB_dom"/>
</dbReference>
<keyword evidence="4" id="KW-1133">Transmembrane helix</keyword>
<dbReference type="InterPro" id="IPR035914">
    <property type="entry name" value="Sperma_CUB_dom_sf"/>
</dbReference>
<organism evidence="6 7">
    <name type="scientific">Meloidogyne enterolobii</name>
    <name type="common">Root-knot nematode worm</name>
    <name type="synonym">Meloidogyne mayaguensis</name>
    <dbReference type="NCBI Taxonomy" id="390850"/>
    <lineage>
        <taxon>Eukaryota</taxon>
        <taxon>Metazoa</taxon>
        <taxon>Ecdysozoa</taxon>
        <taxon>Nematoda</taxon>
        <taxon>Chromadorea</taxon>
        <taxon>Rhabditida</taxon>
        <taxon>Tylenchina</taxon>
        <taxon>Tylenchomorpha</taxon>
        <taxon>Tylenchoidea</taxon>
        <taxon>Meloidogynidae</taxon>
        <taxon>Meloidogyninae</taxon>
        <taxon>Meloidogyne</taxon>
    </lineage>
</organism>
<feature type="domain" description="CUB" evidence="5">
    <location>
        <begin position="8"/>
        <end position="121"/>
    </location>
</feature>
<keyword evidence="4" id="KW-0812">Transmembrane</keyword>
<comment type="caution">
    <text evidence="6">The sequence shown here is derived from an EMBL/GenBank/DDBJ whole genome shotgun (WGS) entry which is preliminary data.</text>
</comment>
<dbReference type="OrthoDB" id="5842045at2759"/>
<accession>A0A6V7WHU6</accession>
<dbReference type="AlphaFoldDB" id="A0A6V7WHU6"/>
<proteinExistence type="predicted"/>
<evidence type="ECO:0000256" key="2">
    <source>
        <dbReference type="PROSITE-ProRule" id="PRU00059"/>
    </source>
</evidence>
<dbReference type="SUPFAM" id="SSF49854">
    <property type="entry name" value="Spermadhesin, CUB domain"/>
    <property type="match status" value="1"/>
</dbReference>
<evidence type="ECO:0000313" key="6">
    <source>
        <dbReference type="EMBL" id="CAD2186564.1"/>
    </source>
</evidence>
<evidence type="ECO:0000256" key="3">
    <source>
        <dbReference type="SAM" id="MobiDB-lite"/>
    </source>
</evidence>
<comment type="caution">
    <text evidence="2">Lacks conserved residue(s) required for the propagation of feature annotation.</text>
</comment>
<feature type="transmembrane region" description="Helical" evidence="4">
    <location>
        <begin position="153"/>
        <end position="171"/>
    </location>
</feature>
<evidence type="ECO:0000256" key="4">
    <source>
        <dbReference type="SAM" id="Phobius"/>
    </source>
</evidence>
<dbReference type="Proteomes" id="UP000580250">
    <property type="component" value="Unassembled WGS sequence"/>
</dbReference>
<gene>
    <name evidence="6" type="ORF">MENT_LOCUS39071</name>
</gene>
<dbReference type="SMART" id="SM00042">
    <property type="entry name" value="CUB"/>
    <property type="match status" value="1"/>
</dbReference>
<evidence type="ECO:0000313" key="7">
    <source>
        <dbReference type="Proteomes" id="UP000580250"/>
    </source>
</evidence>
<keyword evidence="1" id="KW-1015">Disulfide bond</keyword>
<dbReference type="PANTHER" id="PTHR39385">
    <property type="entry name" value="PROTEIN CBG20422"/>
    <property type="match status" value="1"/>
</dbReference>
<dbReference type="PROSITE" id="PS01180">
    <property type="entry name" value="CUB"/>
    <property type="match status" value="1"/>
</dbReference>
<keyword evidence="4" id="KW-0472">Membrane</keyword>
<dbReference type="EMBL" id="CAJEWN010000593">
    <property type="protein sequence ID" value="CAD2186564.1"/>
    <property type="molecule type" value="Genomic_DNA"/>
</dbReference>
<dbReference type="Gene3D" id="2.60.120.290">
    <property type="entry name" value="Spermadhesin, CUB domain"/>
    <property type="match status" value="1"/>
</dbReference>
<evidence type="ECO:0000259" key="5">
    <source>
        <dbReference type="PROSITE" id="PS01180"/>
    </source>
</evidence>